<dbReference type="AlphaFoldDB" id="A0A8C9EPE6"/>
<accession>A0A8C9EPE6</accession>
<feature type="region of interest" description="Disordered" evidence="1">
    <location>
        <begin position="1"/>
        <end position="50"/>
    </location>
</feature>
<evidence type="ECO:0000313" key="2">
    <source>
        <dbReference type="Ensembl" id="ENSPSTP00000003119.1"/>
    </source>
</evidence>
<dbReference type="Proteomes" id="UP000694428">
    <property type="component" value="Unplaced"/>
</dbReference>
<reference evidence="2" key="1">
    <citation type="submission" date="2025-08" db="UniProtKB">
        <authorList>
            <consortium name="Ensembl"/>
        </authorList>
    </citation>
    <scope>IDENTIFICATION</scope>
</reference>
<feature type="compositionally biased region" description="Polar residues" evidence="1">
    <location>
        <begin position="29"/>
        <end position="38"/>
    </location>
</feature>
<organism evidence="2 3">
    <name type="scientific">Pavo cristatus</name>
    <name type="common">Indian peafowl</name>
    <name type="synonym">Blue peafowl</name>
    <dbReference type="NCBI Taxonomy" id="9049"/>
    <lineage>
        <taxon>Eukaryota</taxon>
        <taxon>Metazoa</taxon>
        <taxon>Chordata</taxon>
        <taxon>Craniata</taxon>
        <taxon>Vertebrata</taxon>
        <taxon>Euteleostomi</taxon>
        <taxon>Archelosauria</taxon>
        <taxon>Archosauria</taxon>
        <taxon>Dinosauria</taxon>
        <taxon>Saurischia</taxon>
        <taxon>Theropoda</taxon>
        <taxon>Coelurosauria</taxon>
        <taxon>Aves</taxon>
        <taxon>Neognathae</taxon>
        <taxon>Galloanserae</taxon>
        <taxon>Galliformes</taxon>
        <taxon>Phasianidae</taxon>
        <taxon>Phasianinae</taxon>
        <taxon>Pavo</taxon>
    </lineage>
</organism>
<feature type="compositionally biased region" description="Gly residues" evidence="1">
    <location>
        <begin position="1"/>
        <end position="10"/>
    </location>
</feature>
<dbReference type="PANTHER" id="PTHR16230:SF4">
    <property type="entry name" value="BIOGENESIS OF LYSOSOME-RELATED ORGANELLES COMPLEX 1 SUBUNIT 4"/>
    <property type="match status" value="1"/>
</dbReference>
<sequence length="192" mass="20451">PDRRPGGGMAAAGVGAEAAGGCSGGDSGNVSQSHSNASGLGGQEDEEGDALDASLSATAAAYSAYLLVERSAFSEQVESLEKSLEELLTRVDEFVGMLDMVRGRHRSLSNLLLLIFAFVKMVANHVAGMEERVVKAETDLGAFPSTFKKILHTISIPSFRNKSSSSRQQTAYEPPVLFKTEDYFPCPNEAPY</sequence>
<dbReference type="InterPro" id="IPR024857">
    <property type="entry name" value="Cappuccino"/>
</dbReference>
<dbReference type="PANTHER" id="PTHR16230">
    <property type="entry name" value="CAPPUCCINO"/>
    <property type="match status" value="1"/>
</dbReference>
<reference evidence="2" key="2">
    <citation type="submission" date="2025-09" db="UniProtKB">
        <authorList>
            <consortium name="Ensembl"/>
        </authorList>
    </citation>
    <scope>IDENTIFICATION</scope>
</reference>
<evidence type="ECO:0000256" key="1">
    <source>
        <dbReference type="SAM" id="MobiDB-lite"/>
    </source>
</evidence>
<dbReference type="Ensembl" id="ENSPSTT00000003270.1">
    <property type="protein sequence ID" value="ENSPSTP00000003119.1"/>
    <property type="gene ID" value="ENSPSTG00000002276.1"/>
</dbReference>
<protein>
    <submittedName>
        <fullName evidence="2">Biogenesis of lysosomal organelles complex 1 subunit 4</fullName>
    </submittedName>
</protein>
<dbReference type="GO" id="GO:0031083">
    <property type="term" value="C:BLOC-1 complex"/>
    <property type="evidence" value="ECO:0007669"/>
    <property type="project" value="TreeGrafter"/>
</dbReference>
<proteinExistence type="predicted"/>
<feature type="compositionally biased region" description="Low complexity" evidence="1">
    <location>
        <begin position="11"/>
        <end position="20"/>
    </location>
</feature>
<keyword evidence="3" id="KW-1185">Reference proteome</keyword>
<name>A0A8C9EPE6_PAVCR</name>
<evidence type="ECO:0000313" key="3">
    <source>
        <dbReference type="Proteomes" id="UP000694428"/>
    </source>
</evidence>